<dbReference type="EMBL" id="BNJR01000015">
    <property type="protein sequence ID" value="GHP14322.1"/>
    <property type="molecule type" value="Genomic_DNA"/>
</dbReference>
<evidence type="ECO:0000256" key="2">
    <source>
        <dbReference type="ARBA" id="ARBA00022723"/>
    </source>
</evidence>
<keyword evidence="1" id="KW-0645">Protease</keyword>
<evidence type="ECO:0000259" key="6">
    <source>
        <dbReference type="Pfam" id="PF00413"/>
    </source>
</evidence>
<keyword evidence="2" id="KW-0479">Metal-binding</keyword>
<dbReference type="Proteomes" id="UP000604765">
    <property type="component" value="Unassembled WGS sequence"/>
</dbReference>
<organism evidence="7 8">
    <name type="scientific">Lentilactobacillus fungorum</name>
    <dbReference type="NCBI Taxonomy" id="2201250"/>
    <lineage>
        <taxon>Bacteria</taxon>
        <taxon>Bacillati</taxon>
        <taxon>Bacillota</taxon>
        <taxon>Bacilli</taxon>
        <taxon>Lactobacillales</taxon>
        <taxon>Lactobacillaceae</taxon>
        <taxon>Lentilactobacillus</taxon>
    </lineage>
</organism>
<keyword evidence="4" id="KW-0862">Zinc</keyword>
<comment type="caution">
    <text evidence="7">The sequence shown here is derived from an EMBL/GenBank/DDBJ whole genome shotgun (WGS) entry which is preliminary data.</text>
</comment>
<feature type="chain" id="PRO_5045480852" description="Peptidase M10 metallopeptidase domain-containing protein" evidence="5">
    <location>
        <begin position="26"/>
        <end position="452"/>
    </location>
</feature>
<feature type="domain" description="Peptidase M10 metallopeptidase" evidence="6">
    <location>
        <begin position="287"/>
        <end position="404"/>
    </location>
</feature>
<dbReference type="InterPro" id="IPR024079">
    <property type="entry name" value="MetalloPept_cat_dom_sf"/>
</dbReference>
<keyword evidence="8" id="KW-1185">Reference proteome</keyword>
<dbReference type="Pfam" id="PF00413">
    <property type="entry name" value="Peptidase_M10"/>
    <property type="match status" value="1"/>
</dbReference>
<sequence length="452" mass="50978">MNFRNKLISILLLSTLSTTVSTVLSQPISLKAKTQQQVKVIWRHQVRPTKFKLNQTTTKRAYAYSAQLAHRKFRLANYRRQSFTVYYHQKLRVNGQNRIYYFAKSATKQSIKGWIWRGYLTKATVKSSSKTMTKAKLNQLISAAPDLEPDHQILNLNQDVYHQDAKIFNKQYNVGNFSVPGTFFQNHATIYVEDKALENDVSAAISKWNHALGSMVFSLGSKPSSSLIVKFGDGSATGWDGLFNGFSIQVNQQNFENDHYVSANTVSPGLQAQIKALANQASQFLATTNAKLTASKQAYEAQSQQLKTELSKATTPDQQIQITTQLTNLTNSYEANQQAIKDAYNAQIEKIKDQIKADYNQEQATASTTLETHYWITVITHELGHALGLYHTPYQNDIMYAPTDNETEATASPVKYSWTDPKDPDAPKAYETATLSSRDINRAKLTKLLGYW</sequence>
<evidence type="ECO:0000256" key="5">
    <source>
        <dbReference type="SAM" id="SignalP"/>
    </source>
</evidence>
<keyword evidence="5" id="KW-0732">Signal</keyword>
<accession>A0ABQ3W1D5</accession>
<feature type="signal peptide" evidence="5">
    <location>
        <begin position="1"/>
        <end position="25"/>
    </location>
</feature>
<evidence type="ECO:0000256" key="3">
    <source>
        <dbReference type="ARBA" id="ARBA00022801"/>
    </source>
</evidence>
<keyword evidence="3" id="KW-0378">Hydrolase</keyword>
<dbReference type="SUPFAM" id="SSF55486">
    <property type="entry name" value="Metalloproteases ('zincins'), catalytic domain"/>
    <property type="match status" value="1"/>
</dbReference>
<evidence type="ECO:0000313" key="7">
    <source>
        <dbReference type="EMBL" id="GHP14322.1"/>
    </source>
</evidence>
<proteinExistence type="predicted"/>
<dbReference type="InterPro" id="IPR001818">
    <property type="entry name" value="Pept_M10_metallopeptidase"/>
</dbReference>
<name>A0ABQ3W1D5_9LACO</name>
<gene>
    <name evidence="7" type="ORF">YK48G_17470</name>
</gene>
<evidence type="ECO:0000256" key="4">
    <source>
        <dbReference type="ARBA" id="ARBA00022833"/>
    </source>
</evidence>
<protein>
    <recommendedName>
        <fullName evidence="6">Peptidase M10 metallopeptidase domain-containing protein</fullName>
    </recommendedName>
</protein>
<dbReference type="Gene3D" id="3.40.390.10">
    <property type="entry name" value="Collagenase (Catalytic Domain)"/>
    <property type="match status" value="1"/>
</dbReference>
<dbReference type="RefSeq" id="WP_203630336.1">
    <property type="nucleotide sequence ID" value="NZ_BNJR01000015.1"/>
</dbReference>
<evidence type="ECO:0000256" key="1">
    <source>
        <dbReference type="ARBA" id="ARBA00022670"/>
    </source>
</evidence>
<evidence type="ECO:0000313" key="8">
    <source>
        <dbReference type="Proteomes" id="UP000604765"/>
    </source>
</evidence>
<reference evidence="7 8" key="1">
    <citation type="journal article" date="2021" name="Int. J. Syst. Evol. Microbiol.">
        <title>Lentilactobacillus fungorum sp. nov., isolated from spent mushroom substrates.</title>
        <authorList>
            <person name="Tohno M."/>
            <person name="Tanizawa Y."/>
            <person name="Kojima Y."/>
            <person name="Sakamoto M."/>
            <person name="Ohkuma M."/>
            <person name="Kobayashi H."/>
        </authorList>
    </citation>
    <scope>NUCLEOTIDE SEQUENCE [LARGE SCALE GENOMIC DNA]</scope>
    <source>
        <strain evidence="7 8">YK48G</strain>
    </source>
</reference>